<feature type="region of interest" description="Disordered" evidence="1">
    <location>
        <begin position="1"/>
        <end position="22"/>
    </location>
</feature>
<dbReference type="STRING" id="100787.A0A0G4LGG6"/>
<dbReference type="Gene3D" id="2.30.110.10">
    <property type="entry name" value="Electron Transport, Fmn-binding Protein, Chain A"/>
    <property type="match status" value="1"/>
</dbReference>
<dbReference type="InterPro" id="IPR024747">
    <property type="entry name" value="Pyridox_Oxase-rel"/>
</dbReference>
<gene>
    <name evidence="2" type="ORF">BN1708_003360</name>
</gene>
<keyword evidence="3" id="KW-1185">Reference proteome</keyword>
<dbReference type="SUPFAM" id="SSF50475">
    <property type="entry name" value="FMN-binding split barrel"/>
    <property type="match status" value="1"/>
</dbReference>
<name>A0A0G4LGG6_VERLO</name>
<feature type="compositionally biased region" description="Basic and acidic residues" evidence="1">
    <location>
        <begin position="1"/>
        <end position="10"/>
    </location>
</feature>
<protein>
    <recommendedName>
        <fullName evidence="4">Flavin-nucleotide-binding protein</fullName>
    </recommendedName>
</protein>
<dbReference type="InterPro" id="IPR012349">
    <property type="entry name" value="Split_barrel_FMN-bd"/>
</dbReference>
<proteinExistence type="predicted"/>
<evidence type="ECO:0008006" key="4">
    <source>
        <dbReference type="Google" id="ProtNLM"/>
    </source>
</evidence>
<dbReference type="EMBL" id="CVQH01012224">
    <property type="protein sequence ID" value="CRK20994.1"/>
    <property type="molecule type" value="Genomic_DNA"/>
</dbReference>
<organism evidence="2 3">
    <name type="scientific">Verticillium longisporum</name>
    <name type="common">Verticillium dahliae var. longisporum</name>
    <dbReference type="NCBI Taxonomy" id="100787"/>
    <lineage>
        <taxon>Eukaryota</taxon>
        <taxon>Fungi</taxon>
        <taxon>Dikarya</taxon>
        <taxon>Ascomycota</taxon>
        <taxon>Pezizomycotina</taxon>
        <taxon>Sordariomycetes</taxon>
        <taxon>Hypocreomycetidae</taxon>
        <taxon>Glomerellales</taxon>
        <taxon>Plectosphaerellaceae</taxon>
        <taxon>Verticillium</taxon>
    </lineage>
</organism>
<reference evidence="2 3" key="1">
    <citation type="submission" date="2015-05" db="EMBL/GenBank/DDBJ databases">
        <authorList>
            <person name="Wang D.B."/>
            <person name="Wang M."/>
        </authorList>
    </citation>
    <scope>NUCLEOTIDE SEQUENCE [LARGE SCALE GENOMIC DNA]</scope>
    <source>
        <strain evidence="2">VL1</strain>
    </source>
</reference>
<evidence type="ECO:0000256" key="1">
    <source>
        <dbReference type="SAM" id="MobiDB-lite"/>
    </source>
</evidence>
<accession>A0A0G4LGG6</accession>
<dbReference type="PANTHER" id="PTHR34071:SF2">
    <property type="entry name" value="FLAVIN-NUCLEOTIDE-BINDING PROTEIN"/>
    <property type="match status" value="1"/>
</dbReference>
<dbReference type="AlphaFoldDB" id="A0A0G4LGG6"/>
<sequence length="274" mass="29639">MPRAELEYPKRPLGTVNRYSPRGDLVFSQGDPRHRQHVPHASCLLQLPHSPFPAVLPMIGQMGSFDRASSDEGDVLDLYLHGYVSSRVMNLTRRPATDDSPSGLPVTVAATHVDGLVLALTPNSHSYNYRSAVLFGHATLVETDDEKLYAMELITDSVVAGRWQNSRIPPNKAEMSSTSVLKVRIATGSAKIRSGPPGDEKHDMEDPAVVGNVWTGVVPVHMSLGAPIAGPYNAVDKVPAYLEEYIKSMNEVGVDHSVKAAEASAKPGKKPVDD</sequence>
<evidence type="ECO:0000313" key="3">
    <source>
        <dbReference type="Proteomes" id="UP000044602"/>
    </source>
</evidence>
<dbReference type="Pfam" id="PF12900">
    <property type="entry name" value="Pyridox_ox_2"/>
    <property type="match status" value="1"/>
</dbReference>
<dbReference type="Proteomes" id="UP000044602">
    <property type="component" value="Unassembled WGS sequence"/>
</dbReference>
<dbReference type="PANTHER" id="PTHR34071">
    <property type="entry name" value="5-NITROIMIDAZOLE ANTIBIOTICS RESISTANCE PROTEIN, NIMA-FAMILY-RELATED PROTEIN-RELATED"/>
    <property type="match status" value="1"/>
</dbReference>
<evidence type="ECO:0000313" key="2">
    <source>
        <dbReference type="EMBL" id="CRK20994.1"/>
    </source>
</evidence>